<keyword evidence="5" id="KW-1185">Reference proteome</keyword>
<dbReference type="InterPro" id="IPR050090">
    <property type="entry name" value="Tyrosine_recombinase_XerCD"/>
</dbReference>
<dbReference type="SUPFAM" id="SSF56349">
    <property type="entry name" value="DNA breaking-rejoining enzymes"/>
    <property type="match status" value="1"/>
</dbReference>
<dbReference type="GO" id="GO:0003677">
    <property type="term" value="F:DNA binding"/>
    <property type="evidence" value="ECO:0007669"/>
    <property type="project" value="InterPro"/>
</dbReference>
<dbReference type="GO" id="GO:0015074">
    <property type="term" value="P:DNA integration"/>
    <property type="evidence" value="ECO:0007669"/>
    <property type="project" value="UniProtKB-KW"/>
</dbReference>
<dbReference type="InterPro" id="IPR011010">
    <property type="entry name" value="DNA_brk_join_enz"/>
</dbReference>
<dbReference type="InterPro" id="IPR013762">
    <property type="entry name" value="Integrase-like_cat_sf"/>
</dbReference>
<evidence type="ECO:0000259" key="3">
    <source>
        <dbReference type="PROSITE" id="PS51898"/>
    </source>
</evidence>
<dbReference type="PROSITE" id="PS51898">
    <property type="entry name" value="TYR_RECOMBINASE"/>
    <property type="match status" value="1"/>
</dbReference>
<gene>
    <name evidence="4" type="ORF">GNZ13_42910</name>
</gene>
<organism evidence="4 5">
    <name type="scientific">Paraburkholderia elongata</name>
    <dbReference type="NCBI Taxonomy" id="2675747"/>
    <lineage>
        <taxon>Bacteria</taxon>
        <taxon>Pseudomonadati</taxon>
        <taxon>Pseudomonadota</taxon>
        <taxon>Betaproteobacteria</taxon>
        <taxon>Burkholderiales</taxon>
        <taxon>Burkholderiaceae</taxon>
        <taxon>Paraburkholderia</taxon>
    </lineage>
</organism>
<dbReference type="Proteomes" id="UP000655523">
    <property type="component" value="Unassembled WGS sequence"/>
</dbReference>
<reference evidence="4 5" key="1">
    <citation type="submission" date="2019-11" db="EMBL/GenBank/DDBJ databases">
        <title>Metabolism of dissolved organic matter in forest soils.</title>
        <authorList>
            <person name="Cyle K.T."/>
            <person name="Wilhelm R.C."/>
            <person name="Martinez C.E."/>
        </authorList>
    </citation>
    <scope>NUCLEOTIDE SEQUENCE [LARGE SCALE GENOMIC DNA]</scope>
    <source>
        <strain evidence="4 5">5N</strain>
    </source>
</reference>
<evidence type="ECO:0000256" key="1">
    <source>
        <dbReference type="ARBA" id="ARBA00022908"/>
    </source>
</evidence>
<accession>A0A972P0W6</accession>
<dbReference type="PANTHER" id="PTHR30349">
    <property type="entry name" value="PHAGE INTEGRASE-RELATED"/>
    <property type="match status" value="1"/>
</dbReference>
<feature type="domain" description="Tyr recombinase" evidence="3">
    <location>
        <begin position="98"/>
        <end position="300"/>
    </location>
</feature>
<dbReference type="EMBL" id="WOEZ01000253">
    <property type="protein sequence ID" value="NPT61115.1"/>
    <property type="molecule type" value="Genomic_DNA"/>
</dbReference>
<comment type="caution">
    <text evidence="4">The sequence shown here is derived from an EMBL/GenBank/DDBJ whole genome shotgun (WGS) entry which is preliminary data.</text>
</comment>
<keyword evidence="2" id="KW-0233">DNA recombination</keyword>
<dbReference type="RefSeq" id="WP_172176477.1">
    <property type="nucleotide sequence ID" value="NZ_WOEZ01000253.1"/>
</dbReference>
<dbReference type="AlphaFoldDB" id="A0A972P0W6"/>
<evidence type="ECO:0000313" key="4">
    <source>
        <dbReference type="EMBL" id="NPT61115.1"/>
    </source>
</evidence>
<evidence type="ECO:0000313" key="5">
    <source>
        <dbReference type="Proteomes" id="UP000655523"/>
    </source>
</evidence>
<keyword evidence="1" id="KW-0229">DNA integration</keyword>
<dbReference type="Gene3D" id="1.10.443.10">
    <property type="entry name" value="Intergrase catalytic core"/>
    <property type="match status" value="1"/>
</dbReference>
<dbReference type="GO" id="GO:0006310">
    <property type="term" value="P:DNA recombination"/>
    <property type="evidence" value="ECO:0007669"/>
    <property type="project" value="UniProtKB-KW"/>
</dbReference>
<sequence>MKLSAAVDEYVRHKRSLGMRFNTEARTLKSFCRALGDVSMAGVRPDRVYSFLAGSGPVTVFWRNKHSVLRGFYRFAFARGYGATSPLPNIVPKPPHAFVPYIYSREEVRRLLEAASATPPSQARIDPDVLRMLLLMLYGAALRISEALTLTMADVDLEQAVLCIRESKFYRTRLVPLGSDLAETLRQFVVRRNRRYSCRPDAPLFPFRDGRALSRNAAEVAFRRVRDRAGVLRHDGARYQPRLHDLRHAAAVHRLIAWYRSGADVQRLLPQLATYLGHVHIAGTQRYLTLTPELLREASLRFERFAMEASHA</sequence>
<evidence type="ECO:0000256" key="2">
    <source>
        <dbReference type="ARBA" id="ARBA00023172"/>
    </source>
</evidence>
<dbReference type="PANTHER" id="PTHR30349:SF64">
    <property type="entry name" value="PROPHAGE INTEGRASE INTD-RELATED"/>
    <property type="match status" value="1"/>
</dbReference>
<dbReference type="InterPro" id="IPR002104">
    <property type="entry name" value="Integrase_catalytic"/>
</dbReference>
<protein>
    <submittedName>
        <fullName evidence="4">Tyrosine-type recombinase/integrase</fullName>
    </submittedName>
</protein>
<dbReference type="Pfam" id="PF00589">
    <property type="entry name" value="Phage_integrase"/>
    <property type="match status" value="1"/>
</dbReference>
<proteinExistence type="predicted"/>
<name>A0A972P0W6_9BURK</name>